<name>A0A0D0SGX7_STAGA</name>
<feature type="domain" description="Proline dehydrogenase" evidence="11">
    <location>
        <begin position="43"/>
        <end position="293"/>
    </location>
</feature>
<evidence type="ECO:0000256" key="3">
    <source>
        <dbReference type="ARBA" id="ARBA00022630"/>
    </source>
</evidence>
<feature type="binding site" evidence="10">
    <location>
        <position position="161"/>
    </location>
    <ligand>
        <name>FAD</name>
        <dbReference type="ChEBI" id="CHEBI:57692"/>
    </ligand>
</feature>
<keyword evidence="4 10" id="KW-0547">Nucleotide-binding</keyword>
<dbReference type="AlphaFoldDB" id="A0A0D0SGX7"/>
<dbReference type="InterPro" id="IPR002872">
    <property type="entry name" value="Proline_DH_dom"/>
</dbReference>
<feature type="binding site" evidence="10">
    <location>
        <position position="197"/>
    </location>
    <ligand>
        <name>FAD</name>
        <dbReference type="ChEBI" id="CHEBI:57692"/>
    </ligand>
</feature>
<organism evidence="13 14">
    <name type="scientific">Staphylococcus gallinarum</name>
    <dbReference type="NCBI Taxonomy" id="1293"/>
    <lineage>
        <taxon>Bacteria</taxon>
        <taxon>Bacillati</taxon>
        <taxon>Bacillota</taxon>
        <taxon>Bacilli</taxon>
        <taxon>Bacillales</taxon>
        <taxon>Staphylococcaceae</taxon>
        <taxon>Staphylococcus</taxon>
    </lineage>
</organism>
<evidence type="ECO:0000256" key="10">
    <source>
        <dbReference type="PIRSR" id="PIRSR000196-2"/>
    </source>
</evidence>
<sequence>MPIVKNFFIGLSNNTLLNNAAKEIGPMLGANKVVAGNTIPALLDTIERLNDKGITVTVDCLGEFVDTEGEAIQAKDQILEVMYAINNHNLNGHMSIKLSQLGSEFDIDLAYRNLREILLKANEFNNMHINIDTEKYDSLFDITQVLDRLKGEFKNVGTVIQAYLYKADALVDKYPELRLRMVKGAYKEADNIAYQTKEEIDENYIRLIKKRLLTAKNVTSIATHDDRVITHILQFIKDNNIPKHRYEFQMLYGFRTELAEEIAKDGYNFCIYVPFGDDWFGYFMRRLAERPQNLNLMFKEFTKPEVLKKAGIVAASVTALGATIALFKKFTSK</sequence>
<evidence type="ECO:0000256" key="6">
    <source>
        <dbReference type="ARBA" id="ARBA00023002"/>
    </source>
</evidence>
<dbReference type="Gene3D" id="3.20.20.220">
    <property type="match status" value="1"/>
</dbReference>
<dbReference type="GO" id="GO:0010133">
    <property type="term" value="P:L-proline catabolic process to L-glutamate"/>
    <property type="evidence" value="ECO:0007669"/>
    <property type="project" value="UniProtKB-UniPathway"/>
</dbReference>
<dbReference type="InterPro" id="IPR008219">
    <property type="entry name" value="PRODH_bac_arc"/>
</dbReference>
<evidence type="ECO:0000256" key="5">
    <source>
        <dbReference type="ARBA" id="ARBA00022827"/>
    </source>
</evidence>
<keyword evidence="15" id="KW-1185">Reference proteome</keyword>
<feature type="binding site" evidence="9">
    <location>
        <position position="97"/>
    </location>
    <ligand>
        <name>substrate</name>
    </ligand>
</feature>
<gene>
    <name evidence="13" type="primary">fadM_1</name>
    <name evidence="13" type="ORF">NCTC12195_03128</name>
    <name evidence="12" type="ORF">SGA02_12860</name>
</gene>
<keyword evidence="6 13" id="KW-0560">Oxidoreductase</keyword>
<dbReference type="RefSeq" id="WP_042738376.1">
    <property type="nucleotide sequence ID" value="NZ_BKAX01000003.1"/>
</dbReference>
<dbReference type="InterPro" id="IPR029041">
    <property type="entry name" value="FAD-linked_oxidoreductase-like"/>
</dbReference>
<evidence type="ECO:0000256" key="4">
    <source>
        <dbReference type="ARBA" id="ARBA00022741"/>
    </source>
</evidence>
<dbReference type="PANTHER" id="PTHR13914:SF0">
    <property type="entry name" value="PROLINE DEHYDROGENASE 1, MITOCHONDRIAL"/>
    <property type="match status" value="1"/>
</dbReference>
<dbReference type="Proteomes" id="UP000255277">
    <property type="component" value="Unassembled WGS sequence"/>
</dbReference>
<evidence type="ECO:0000313" key="14">
    <source>
        <dbReference type="Proteomes" id="UP000255277"/>
    </source>
</evidence>
<evidence type="ECO:0000313" key="13">
    <source>
        <dbReference type="EMBL" id="SUM33661.1"/>
    </source>
</evidence>
<reference evidence="12 15" key="2">
    <citation type="submission" date="2019-07" db="EMBL/GenBank/DDBJ databases">
        <title>Whole genome shotgun sequence of Staphylococcus gallinarum NBRC 109767.</title>
        <authorList>
            <person name="Hosoyama A."/>
            <person name="Uohara A."/>
            <person name="Ohji S."/>
            <person name="Ichikawa N."/>
        </authorList>
    </citation>
    <scope>NUCLEOTIDE SEQUENCE [LARGE SCALE GENOMIC DNA]</scope>
    <source>
        <strain evidence="12 15">NBRC 109767</strain>
    </source>
</reference>
<dbReference type="PANTHER" id="PTHR13914">
    <property type="entry name" value="PROLINE OXIDASE"/>
    <property type="match status" value="1"/>
</dbReference>
<dbReference type="STRING" id="1293.SH09_04225"/>
<evidence type="ECO:0000259" key="11">
    <source>
        <dbReference type="Pfam" id="PF01619"/>
    </source>
</evidence>
<keyword evidence="7" id="KW-0642">Proline metabolism</keyword>
<comment type="catalytic activity">
    <reaction evidence="8">
        <text>L-proline + a quinone = (S)-1-pyrroline-5-carboxylate + a quinol + H(+)</text>
        <dbReference type="Rhea" id="RHEA:23784"/>
        <dbReference type="ChEBI" id="CHEBI:15378"/>
        <dbReference type="ChEBI" id="CHEBI:17388"/>
        <dbReference type="ChEBI" id="CHEBI:24646"/>
        <dbReference type="ChEBI" id="CHEBI:60039"/>
        <dbReference type="ChEBI" id="CHEBI:132124"/>
        <dbReference type="EC" id="1.5.5.2"/>
    </reaction>
</comment>
<keyword evidence="3" id="KW-0285">Flavoprotein</keyword>
<dbReference type="EMBL" id="UHDK01000001">
    <property type="protein sequence ID" value="SUM33661.1"/>
    <property type="molecule type" value="Genomic_DNA"/>
</dbReference>
<evidence type="ECO:0000313" key="12">
    <source>
        <dbReference type="EMBL" id="GEQ05458.1"/>
    </source>
</evidence>
<dbReference type="InterPro" id="IPR015659">
    <property type="entry name" value="Proline_oxidase"/>
</dbReference>
<protein>
    <recommendedName>
        <fullName evidence="2">proline dehydrogenase</fullName>
        <ecNumber evidence="2">1.5.5.2</ecNumber>
    </recommendedName>
</protein>
<dbReference type="GO" id="GO:0004657">
    <property type="term" value="F:proline dehydrogenase activity"/>
    <property type="evidence" value="ECO:0007669"/>
    <property type="project" value="UniProtKB-EC"/>
</dbReference>
<proteinExistence type="predicted"/>
<dbReference type="GO" id="GO:0000166">
    <property type="term" value="F:nucleotide binding"/>
    <property type="evidence" value="ECO:0007669"/>
    <property type="project" value="UniProtKB-KW"/>
</dbReference>
<evidence type="ECO:0000256" key="7">
    <source>
        <dbReference type="ARBA" id="ARBA00023062"/>
    </source>
</evidence>
<dbReference type="UniPathway" id="UPA00261">
    <property type="reaction ID" value="UER00373"/>
</dbReference>
<evidence type="ECO:0000256" key="1">
    <source>
        <dbReference type="ARBA" id="ARBA00004739"/>
    </source>
</evidence>
<feature type="binding site" evidence="9">
    <location>
        <position position="285"/>
    </location>
    <ligand>
        <name>substrate</name>
    </ligand>
</feature>
<dbReference type="SUPFAM" id="SSF51730">
    <property type="entry name" value="FAD-linked oxidoreductase"/>
    <property type="match status" value="1"/>
</dbReference>
<evidence type="ECO:0000256" key="2">
    <source>
        <dbReference type="ARBA" id="ARBA00012695"/>
    </source>
</evidence>
<comment type="cofactor">
    <cofactor evidence="10">
        <name>FAD</name>
        <dbReference type="ChEBI" id="CHEBI:57692"/>
    </cofactor>
    <text evidence="10">Binds 1 FAD per subunit.</text>
</comment>
<evidence type="ECO:0000313" key="15">
    <source>
        <dbReference type="Proteomes" id="UP000321057"/>
    </source>
</evidence>
<feature type="binding site" evidence="10">
    <location>
        <begin position="223"/>
        <end position="224"/>
    </location>
    <ligand>
        <name>FAD</name>
        <dbReference type="ChEBI" id="CHEBI:57692"/>
    </ligand>
</feature>
<evidence type="ECO:0000256" key="8">
    <source>
        <dbReference type="ARBA" id="ARBA00048779"/>
    </source>
</evidence>
<reference evidence="13 14" key="1">
    <citation type="submission" date="2018-06" db="EMBL/GenBank/DDBJ databases">
        <authorList>
            <consortium name="Pathogen Informatics"/>
            <person name="Doyle S."/>
        </authorList>
    </citation>
    <scope>NUCLEOTIDE SEQUENCE [LARGE SCALE GENOMIC DNA]</scope>
    <source>
        <strain evidence="13 14">NCTC12195</strain>
    </source>
</reference>
<evidence type="ECO:0000256" key="9">
    <source>
        <dbReference type="PIRSR" id="PIRSR000196-1"/>
    </source>
</evidence>
<dbReference type="Proteomes" id="UP000321057">
    <property type="component" value="Unassembled WGS sequence"/>
</dbReference>
<dbReference type="EC" id="1.5.5.2" evidence="2"/>
<accession>A0A0D0SGX7</accession>
<feature type="binding site" evidence="9">
    <location>
        <position position="286"/>
    </location>
    <ligand>
        <name>substrate</name>
    </ligand>
</feature>
<keyword evidence="5 10" id="KW-0274">FAD</keyword>
<comment type="pathway">
    <text evidence="1">Amino-acid degradation; L-proline degradation into L-glutamate; L-glutamate from L-proline: step 1/2.</text>
</comment>
<dbReference type="OrthoDB" id="9773461at2"/>
<feature type="binding site" evidence="10">
    <location>
        <begin position="183"/>
        <end position="185"/>
    </location>
    <ligand>
        <name>FAD</name>
        <dbReference type="ChEBI" id="CHEBI:57692"/>
    </ligand>
</feature>
<dbReference type="EMBL" id="BKAX01000003">
    <property type="protein sequence ID" value="GEQ05458.1"/>
    <property type="molecule type" value="Genomic_DNA"/>
</dbReference>
<dbReference type="PIRSF" id="PIRSF000196">
    <property type="entry name" value="Pro_dehydrog"/>
    <property type="match status" value="1"/>
</dbReference>
<dbReference type="Pfam" id="PF01619">
    <property type="entry name" value="Pro_dh"/>
    <property type="match status" value="1"/>
</dbReference>